<dbReference type="InterPro" id="IPR012990">
    <property type="entry name" value="Beta-sandwich_Sec23_24"/>
</dbReference>
<feature type="domain" description="Gelsolin-like" evidence="8">
    <location>
        <begin position="830"/>
        <end position="915"/>
    </location>
</feature>
<evidence type="ECO:0000259" key="11">
    <source>
        <dbReference type="Pfam" id="PF08033"/>
    </source>
</evidence>
<dbReference type="GO" id="GO:0000139">
    <property type="term" value="C:Golgi membrane"/>
    <property type="evidence" value="ECO:0007669"/>
    <property type="project" value="UniProtKB-SubCell"/>
</dbReference>
<feature type="domain" description="Sec23/Sec24 beta-sandwich" evidence="11">
    <location>
        <begin position="579"/>
        <end position="689"/>
    </location>
</feature>
<evidence type="ECO:0000259" key="10">
    <source>
        <dbReference type="Pfam" id="PF04815"/>
    </source>
</evidence>
<dbReference type="FunFam" id="3.40.20.10:FF:000041">
    <property type="entry name" value="Protein transport protein SEC23"/>
    <property type="match status" value="1"/>
</dbReference>
<dbReference type="InterPro" id="IPR036465">
    <property type="entry name" value="vWFA_dom_sf"/>
</dbReference>
<feature type="region of interest" description="Disordered" evidence="7">
    <location>
        <begin position="123"/>
        <end position="149"/>
    </location>
</feature>
<evidence type="ECO:0000259" key="9">
    <source>
        <dbReference type="Pfam" id="PF04811"/>
    </source>
</evidence>
<protein>
    <recommendedName>
        <fullName evidence="4">Protein transport protein SEC23</fullName>
    </recommendedName>
    <alternativeName>
        <fullName evidence="3">Protein transport protein sec23</fullName>
    </alternativeName>
</protein>
<dbReference type="Pfam" id="PF00626">
    <property type="entry name" value="Gelsolin"/>
    <property type="match status" value="1"/>
</dbReference>
<dbReference type="InterPro" id="IPR006900">
    <property type="entry name" value="Sec23/24_helical_dom"/>
</dbReference>
<dbReference type="GeneID" id="92374159"/>
<dbReference type="PANTHER" id="PTHR11141">
    <property type="entry name" value="PROTEIN TRANSPORT PROTEIN SEC23"/>
    <property type="match status" value="1"/>
</dbReference>
<dbReference type="InterPro" id="IPR036175">
    <property type="entry name" value="Sec23/24_helical_dom_sf"/>
</dbReference>
<dbReference type="GO" id="GO:0008270">
    <property type="term" value="F:zinc ion binding"/>
    <property type="evidence" value="ECO:0007669"/>
    <property type="project" value="InterPro"/>
</dbReference>
<evidence type="ECO:0000256" key="1">
    <source>
        <dbReference type="ARBA" id="ARBA00004255"/>
    </source>
</evidence>
<evidence type="ECO:0000256" key="6">
    <source>
        <dbReference type="ARBA" id="ARBA00025471"/>
    </source>
</evidence>
<feature type="compositionally biased region" description="Low complexity" evidence="7">
    <location>
        <begin position="123"/>
        <end position="135"/>
    </location>
</feature>
<dbReference type="SUPFAM" id="SSF82919">
    <property type="entry name" value="Zn-finger domain of Sec23/24"/>
    <property type="match status" value="1"/>
</dbReference>
<evidence type="ECO:0000313" key="12">
    <source>
        <dbReference type="EMBL" id="SCU65806.1"/>
    </source>
</evidence>
<dbReference type="InterPro" id="IPR007123">
    <property type="entry name" value="Gelsolin-like_dom"/>
</dbReference>
<dbReference type="PANTHER" id="PTHR11141:SF0">
    <property type="entry name" value="PROTEIN TRANSPORT PROTEIN SEC23"/>
    <property type="match status" value="1"/>
</dbReference>
<dbReference type="Gene3D" id="3.40.50.410">
    <property type="entry name" value="von Willebrand factor, type A domain"/>
    <property type="match status" value="1"/>
</dbReference>
<dbReference type="AlphaFoldDB" id="A0A1G4I254"/>
<evidence type="ECO:0000256" key="5">
    <source>
        <dbReference type="ARBA" id="ARBA00023034"/>
    </source>
</evidence>
<organism evidence="12 13">
    <name type="scientific">Trypanosoma equiperdum</name>
    <dbReference type="NCBI Taxonomy" id="5694"/>
    <lineage>
        <taxon>Eukaryota</taxon>
        <taxon>Discoba</taxon>
        <taxon>Euglenozoa</taxon>
        <taxon>Kinetoplastea</taxon>
        <taxon>Metakinetoplastina</taxon>
        <taxon>Trypanosomatida</taxon>
        <taxon>Trypanosomatidae</taxon>
        <taxon>Trypanosoma</taxon>
    </lineage>
</organism>
<dbReference type="GO" id="GO:0006886">
    <property type="term" value="P:intracellular protein transport"/>
    <property type="evidence" value="ECO:0007669"/>
    <property type="project" value="InterPro"/>
</dbReference>
<feature type="domain" description="Sec23/Sec24 helical" evidence="10">
    <location>
        <begin position="714"/>
        <end position="814"/>
    </location>
</feature>
<dbReference type="RefSeq" id="XP_067077346.1">
    <property type="nucleotide sequence ID" value="XM_067221245.1"/>
</dbReference>
<evidence type="ECO:0000256" key="2">
    <source>
        <dbReference type="ARBA" id="ARBA00009210"/>
    </source>
</evidence>
<accession>A0A1G4I254</accession>
<comment type="function">
    <text evidence="6">Component of the coat protein complex II (COPII) which promotes the formation of transport vesicles from the endoplasmic reticulum (ER). The coat has two main functions, the physical deformation of the endoplasmic reticulum membrane into vesicles and the selection of cargo molecules.</text>
</comment>
<dbReference type="EMBL" id="CZPT02000410">
    <property type="protein sequence ID" value="SCU65806.1"/>
    <property type="molecule type" value="Genomic_DNA"/>
</dbReference>
<keyword evidence="13" id="KW-1185">Reference proteome</keyword>
<evidence type="ECO:0000256" key="4">
    <source>
        <dbReference type="ARBA" id="ARBA00021212"/>
    </source>
</evidence>
<dbReference type="InterPro" id="IPR037364">
    <property type="entry name" value="Sec23"/>
</dbReference>
<dbReference type="SUPFAM" id="SSF53300">
    <property type="entry name" value="vWA-like"/>
    <property type="match status" value="1"/>
</dbReference>
<dbReference type="GO" id="GO:0090110">
    <property type="term" value="P:COPII-coated vesicle cargo loading"/>
    <property type="evidence" value="ECO:0007669"/>
    <property type="project" value="TreeGrafter"/>
</dbReference>
<evidence type="ECO:0000259" key="8">
    <source>
        <dbReference type="Pfam" id="PF00626"/>
    </source>
</evidence>
<dbReference type="InterPro" id="IPR036180">
    <property type="entry name" value="Gelsolin-like_dom_sf"/>
</dbReference>
<evidence type="ECO:0000313" key="13">
    <source>
        <dbReference type="Proteomes" id="UP000195570"/>
    </source>
</evidence>
<keyword evidence="5" id="KW-0333">Golgi apparatus</keyword>
<evidence type="ECO:0000256" key="3">
    <source>
        <dbReference type="ARBA" id="ARBA00013451"/>
    </source>
</evidence>
<proteinExistence type="inferred from homology"/>
<dbReference type="Gene3D" id="1.20.120.730">
    <property type="entry name" value="Sec23/Sec24 helical domain"/>
    <property type="match status" value="1"/>
</dbReference>
<name>A0A1G4I254_TRYEQ</name>
<dbReference type="Gene3D" id="2.60.40.1670">
    <property type="entry name" value="beta-sandwich domain of Sec23/24"/>
    <property type="match status" value="2"/>
</dbReference>
<dbReference type="SUPFAM" id="SSF82754">
    <property type="entry name" value="C-terminal, gelsolin-like domain of Sec23/24"/>
    <property type="match status" value="1"/>
</dbReference>
<dbReference type="FunFam" id="3.40.50.410:FF:000043">
    <property type="entry name" value="Protein transport protein SEC23"/>
    <property type="match status" value="1"/>
</dbReference>
<comment type="subcellular location">
    <subcellularLocation>
        <location evidence="1">Golgi apparatus membrane</location>
        <topology evidence="1">Peripheral membrane protein</topology>
        <orientation evidence="1">Cytoplasmic side</orientation>
    </subcellularLocation>
</comment>
<dbReference type="SUPFAM" id="SSF81811">
    <property type="entry name" value="Helical domain of Sec23/24"/>
    <property type="match status" value="1"/>
</dbReference>
<dbReference type="Pfam" id="PF08033">
    <property type="entry name" value="Sec23_BS"/>
    <property type="match status" value="1"/>
</dbReference>
<comment type="caution">
    <text evidence="12">The sequence shown here is derived from an EMBL/GenBank/DDBJ whole genome shotgun (WGS) entry which is preliminary data.</text>
</comment>
<feature type="domain" description="Sec23/Sec24 trunk" evidence="9">
    <location>
        <begin position="279"/>
        <end position="545"/>
    </location>
</feature>
<sequence>MQGHVPQQSYGGYPRQADYQGLYPTQDVKQGYVSYQDPATLMEGHNAQYGGGTAEGTYSNQYTQLQQQMNNYNYNANQTPWQQQYAPQQGIHNPANTNDTNMFAPPTAVGAAAASHVGGAVAPTGSGASATTASHVPPPPPAAECTDENGLRWTWSTYPNHTRDGKQEAPSAAALTLPEMVIPLACMYTPLFPIDASRMVIGDPTACGQQCQNCGAFWSHHCYREEGKFWVCFSCQRRNQLPPHYRPEHPALHNDTVEYILPLEQPTTAQATRGVGFSPTFVFIIDTCIAVEELEALKCNIQRCLNWLPPQSLIGLVSFGARVSVWDLSGSSLSRCYSIRGDRAYTTAELGNMLQLNDGLPARGRFLVPLEECEFTLTTSIEGLQCHDGVTPVNKRPLRATGTAVSAAVRLLEALPEVPVKKEMSGAAPAGVAPVRKAGRVLLFTGGPCTRGPGTVVSIEKESMMRFHRDIIEGETPYYEAAFKFYNEIQLRLLDVNASLSVFAESFDQIGILEMRQAVDQTGGTFICGDTFDHQMFTISLQRYFDLCDLRPPGVESSGISSAGDIDGSAPGALVANSGFGVKLHVHTSADTLVSGVLGPCVAAEKTSGTKAHRASISPIEIGVGGTTDWRVSTIDQGTTYTVVFDTATLNKVDGMPQQQQNRFIQFVTHFTTPLGESRIRVTSVALPIAPVTITADGVSTANPQYFSEYDTFDQTCAATVLARMTVSILEKHPSKWNDAKRWLDTVLVRFVRRYGSFTPGSPESLRLRPCFTLFPSFVFNLRRSEYFMVLNISPDESTFKRHWLMRESVDNCVLMIQPTLHSYDMETPTATAVPLDSCSLRPDNILLMDAFFNIHIMWGTVIFAWIQARYQDNPEYAHFAQLLETVENEATMLLDMRYPYPRFSRTDANGSEARHIKTRMNPTTTHHSGARGGNGVSDLSDVIYTDDASIVKFMESLKQAVVTPESKK</sequence>
<comment type="similarity">
    <text evidence="2">Belongs to the SEC23/SEC24 family. SEC23 subfamily.</text>
</comment>
<dbReference type="SUPFAM" id="SSF81995">
    <property type="entry name" value="beta-sandwich domain of Sec23/24"/>
    <property type="match status" value="1"/>
</dbReference>
<evidence type="ECO:0000256" key="7">
    <source>
        <dbReference type="SAM" id="MobiDB-lite"/>
    </source>
</evidence>
<dbReference type="Pfam" id="PF04811">
    <property type="entry name" value="Sec23_trunk"/>
    <property type="match status" value="1"/>
</dbReference>
<dbReference type="Pfam" id="PF04815">
    <property type="entry name" value="Sec23_helical"/>
    <property type="match status" value="1"/>
</dbReference>
<dbReference type="Proteomes" id="UP000195570">
    <property type="component" value="Unassembled WGS sequence"/>
</dbReference>
<dbReference type="InterPro" id="IPR036174">
    <property type="entry name" value="Znf_Sec23_Sec24_sf"/>
</dbReference>
<reference evidence="12" key="1">
    <citation type="submission" date="2016-09" db="EMBL/GenBank/DDBJ databases">
        <authorList>
            <person name="Hebert L."/>
            <person name="Moumen B."/>
        </authorList>
    </citation>
    <scope>NUCLEOTIDE SEQUENCE [LARGE SCALE GENOMIC DNA]</scope>
    <source>
        <strain evidence="12">OVI</strain>
    </source>
</reference>
<gene>
    <name evidence="12" type="ORF">TEOVI_000021900</name>
</gene>
<dbReference type="GO" id="GO:0030127">
    <property type="term" value="C:COPII vesicle coat"/>
    <property type="evidence" value="ECO:0007669"/>
    <property type="project" value="InterPro"/>
</dbReference>
<dbReference type="InterPro" id="IPR006896">
    <property type="entry name" value="Sec23/24_trunk_dom"/>
</dbReference>
<dbReference type="Gene3D" id="3.40.20.10">
    <property type="entry name" value="Severin"/>
    <property type="match status" value="1"/>
</dbReference>
<dbReference type="GO" id="GO:0070971">
    <property type="term" value="C:endoplasmic reticulum exit site"/>
    <property type="evidence" value="ECO:0007669"/>
    <property type="project" value="TreeGrafter"/>
</dbReference>
<dbReference type="VEuPathDB" id="TriTrypDB:TEOVI_000021900"/>
<dbReference type="GO" id="GO:0005096">
    <property type="term" value="F:GTPase activator activity"/>
    <property type="evidence" value="ECO:0007669"/>
    <property type="project" value="TreeGrafter"/>
</dbReference>
<dbReference type="InterPro" id="IPR029006">
    <property type="entry name" value="ADF-H/Gelsolin-like_dom_sf"/>
</dbReference>